<reference evidence="1 2" key="1">
    <citation type="journal article" date="2016" name="Proc. Natl. Acad. Sci. U.S.A.">
        <title>Comparative genomics of biotechnologically important yeasts.</title>
        <authorList>
            <person name="Riley R."/>
            <person name="Haridas S."/>
            <person name="Wolfe K.H."/>
            <person name="Lopes M.R."/>
            <person name="Hittinger C.T."/>
            <person name="Goeker M."/>
            <person name="Salamov A.A."/>
            <person name="Wisecaver J.H."/>
            <person name="Long T.M."/>
            <person name="Calvey C.H."/>
            <person name="Aerts A.L."/>
            <person name="Barry K.W."/>
            <person name="Choi C."/>
            <person name="Clum A."/>
            <person name="Coughlan A.Y."/>
            <person name="Deshpande S."/>
            <person name="Douglass A.P."/>
            <person name="Hanson S.J."/>
            <person name="Klenk H.-P."/>
            <person name="LaButti K.M."/>
            <person name="Lapidus A."/>
            <person name="Lindquist E.A."/>
            <person name="Lipzen A.M."/>
            <person name="Meier-Kolthoff J.P."/>
            <person name="Ohm R.A."/>
            <person name="Otillar R.P."/>
            <person name="Pangilinan J.L."/>
            <person name="Peng Y."/>
            <person name="Rokas A."/>
            <person name="Rosa C.A."/>
            <person name="Scheuner C."/>
            <person name="Sibirny A.A."/>
            <person name="Slot J.C."/>
            <person name="Stielow J.B."/>
            <person name="Sun H."/>
            <person name="Kurtzman C.P."/>
            <person name="Blackwell M."/>
            <person name="Grigoriev I.V."/>
            <person name="Jeffries T.W."/>
        </authorList>
    </citation>
    <scope>NUCLEOTIDE SEQUENCE [LARGE SCALE GENOMIC DNA]</scope>
    <source>
        <strain evidence="1 2">NRRL Y-11557</strain>
    </source>
</reference>
<evidence type="ECO:0000313" key="1">
    <source>
        <dbReference type="EMBL" id="ODQ74485.1"/>
    </source>
</evidence>
<name>A0A1E3Q9W3_LIPST</name>
<dbReference type="STRING" id="675824.A0A1E3Q9W3"/>
<evidence type="ECO:0000313" key="2">
    <source>
        <dbReference type="Proteomes" id="UP000094385"/>
    </source>
</evidence>
<organism evidence="1 2">
    <name type="scientific">Lipomyces starkeyi NRRL Y-11557</name>
    <dbReference type="NCBI Taxonomy" id="675824"/>
    <lineage>
        <taxon>Eukaryota</taxon>
        <taxon>Fungi</taxon>
        <taxon>Dikarya</taxon>
        <taxon>Ascomycota</taxon>
        <taxon>Saccharomycotina</taxon>
        <taxon>Lipomycetes</taxon>
        <taxon>Lipomycetales</taxon>
        <taxon>Lipomycetaceae</taxon>
        <taxon>Lipomyces</taxon>
    </lineage>
</organism>
<dbReference type="Proteomes" id="UP000094385">
    <property type="component" value="Unassembled WGS sequence"/>
</dbReference>
<dbReference type="OrthoDB" id="202470at2759"/>
<sequence length="78" mass="8373">MNSHELINTVKFLRFITLDLVPLENPSVYTLKTGLTDAGQVFNALTSQFTSNGYARPSIPGPPDVVHAGTTDVRTVGA</sequence>
<dbReference type="AlphaFoldDB" id="A0A1E3Q9W3"/>
<gene>
    <name evidence="1" type="ORF">LIPSTDRAFT_70132</name>
</gene>
<protein>
    <submittedName>
        <fullName evidence="1">Uncharacterized protein</fullName>
    </submittedName>
</protein>
<keyword evidence="2" id="KW-1185">Reference proteome</keyword>
<proteinExistence type="predicted"/>
<accession>A0A1E3Q9W3</accession>
<dbReference type="EMBL" id="KV454292">
    <property type="protein sequence ID" value="ODQ74485.1"/>
    <property type="molecule type" value="Genomic_DNA"/>
</dbReference>